<evidence type="ECO:0000313" key="4">
    <source>
        <dbReference type="Proteomes" id="UP001172791"/>
    </source>
</evidence>
<organism evidence="1 4">
    <name type="scientific">Pandoraea cepalis</name>
    <dbReference type="NCBI Taxonomy" id="2508294"/>
    <lineage>
        <taxon>Bacteria</taxon>
        <taxon>Pseudomonadati</taxon>
        <taxon>Pseudomonadota</taxon>
        <taxon>Betaproteobacteria</taxon>
        <taxon>Burkholderiales</taxon>
        <taxon>Burkholderiaceae</taxon>
        <taxon>Pandoraea</taxon>
    </lineage>
</organism>
<sequence>MTISEIERAINYWLKVDPTGPDYAICAQAAALGKHYGQMIYERRTSIGISELTGDARRGFEVAESASGY</sequence>
<dbReference type="Proteomes" id="UP001172791">
    <property type="component" value="Unassembled WGS sequence"/>
</dbReference>
<comment type="caution">
    <text evidence="1">The sequence shown here is derived from an EMBL/GenBank/DDBJ whole genome shotgun (WGS) entry which is preliminary data.</text>
</comment>
<evidence type="ECO:0008006" key="5">
    <source>
        <dbReference type="Google" id="ProtNLM"/>
    </source>
</evidence>
<dbReference type="EMBL" id="QAIC01000022">
    <property type="protein sequence ID" value="MDN4571895.1"/>
    <property type="molecule type" value="Genomic_DNA"/>
</dbReference>
<dbReference type="Pfam" id="PF12512">
    <property type="entry name" value="DUF3717"/>
    <property type="match status" value="1"/>
</dbReference>
<dbReference type="InterPro" id="IPR022191">
    <property type="entry name" value="DUF3717"/>
</dbReference>
<gene>
    <name evidence="1" type="ORF">DBA34_01245</name>
    <name evidence="2" type="ORF">DBB29_24870</name>
</gene>
<accession>A0AAW7MGR5</accession>
<dbReference type="EMBL" id="QAID01000046">
    <property type="protein sequence ID" value="MDN4581349.1"/>
    <property type="molecule type" value="Genomic_DNA"/>
</dbReference>
<evidence type="ECO:0000313" key="1">
    <source>
        <dbReference type="EMBL" id="MDN4571895.1"/>
    </source>
</evidence>
<evidence type="ECO:0000313" key="3">
    <source>
        <dbReference type="Proteomes" id="UP001172788"/>
    </source>
</evidence>
<evidence type="ECO:0000313" key="2">
    <source>
        <dbReference type="EMBL" id="MDN4581349.1"/>
    </source>
</evidence>
<name>A0AAW7MGR5_9BURK</name>
<proteinExistence type="predicted"/>
<dbReference type="Proteomes" id="UP001172788">
    <property type="component" value="Unassembled WGS sequence"/>
</dbReference>
<dbReference type="AlphaFoldDB" id="A0AAW7MGR5"/>
<keyword evidence="3" id="KW-1185">Reference proteome</keyword>
<protein>
    <recommendedName>
        <fullName evidence="5">DUF3717 domain-containing protein</fullName>
    </recommendedName>
</protein>
<reference evidence="1" key="1">
    <citation type="submission" date="2018-04" db="EMBL/GenBank/DDBJ databases">
        <authorList>
            <person name="Jy Z."/>
        </authorList>
    </citation>
    <scope>NUCLEOTIDE SEQUENCE</scope>
    <source>
        <strain evidence="2">AS13</strain>
        <strain evidence="1">LA18</strain>
    </source>
</reference>